<evidence type="ECO:0000313" key="7">
    <source>
        <dbReference type="Proteomes" id="UP001165205"/>
    </source>
</evidence>
<proteinExistence type="inferred from homology"/>
<dbReference type="Proteomes" id="UP001165205">
    <property type="component" value="Unassembled WGS sequence"/>
</dbReference>
<dbReference type="SMART" id="SM01085">
    <property type="entry name" value="CK_II_beta"/>
    <property type="match status" value="1"/>
</dbReference>
<evidence type="ECO:0000256" key="2">
    <source>
        <dbReference type="ARBA" id="ARBA00045899"/>
    </source>
</evidence>
<comment type="caution">
    <text evidence="6">The sequence shown here is derived from an EMBL/GenBank/DDBJ whole genome shotgun (WGS) entry which is preliminary data.</text>
</comment>
<dbReference type="Pfam" id="PF01214">
    <property type="entry name" value="CK_II_beta"/>
    <property type="match status" value="2"/>
</dbReference>
<dbReference type="InterPro" id="IPR035991">
    <property type="entry name" value="Casein_kinase_II_beta-like"/>
</dbReference>
<dbReference type="GO" id="GO:0005956">
    <property type="term" value="C:protein kinase CK2 complex"/>
    <property type="evidence" value="ECO:0007669"/>
    <property type="project" value="UniProtKB-UniRule"/>
</dbReference>
<comment type="subunit">
    <text evidence="4">Tetramer of two alpha and two beta subunits.</text>
</comment>
<dbReference type="InterPro" id="IPR000704">
    <property type="entry name" value="Casein_kinase_II_reg-sub"/>
</dbReference>
<feature type="compositionally biased region" description="Acidic residues" evidence="5">
    <location>
        <begin position="249"/>
        <end position="265"/>
    </location>
</feature>
<name>A0AAN4YMD2_ASPOZ</name>
<feature type="region of interest" description="Disordered" evidence="5">
    <location>
        <begin position="245"/>
        <end position="285"/>
    </location>
</feature>
<dbReference type="PRINTS" id="PR00472">
    <property type="entry name" value="CASNKINASEII"/>
</dbReference>
<dbReference type="InterPro" id="IPR016149">
    <property type="entry name" value="Casein_kin_II_reg-sub_N"/>
</dbReference>
<reference evidence="6" key="1">
    <citation type="submission" date="2023-04" db="EMBL/GenBank/DDBJ databases">
        <title>Aspergillus oryzae NBRC 4228.</title>
        <authorList>
            <person name="Ichikawa N."/>
            <person name="Sato H."/>
            <person name="Tonouchi N."/>
        </authorList>
    </citation>
    <scope>NUCLEOTIDE SEQUENCE</scope>
    <source>
        <strain evidence="6">NBRC 4228</strain>
    </source>
</reference>
<sequence length="285" mass="32567">MASSSSSQQQLELSSTPPPPSVVPNYFRTDPTLRSSRQRLPVYLPPSSDDTANWRTQFISSRGNEYFCEIDEEYLTDRFNLTGLNTEVPYYQYALDLVTDVFDLDADDDLREQIEKSARHLYGLVHARYIVTTRGLTKMVCQPLLPMGQHDIPNMSTVRLYCPKCEDLYNPKSSRHASIDGAYFGASFPSMLFQVYPGLVPEKSTSRYEPRIYGFKVHAAAALARWQDQYREDMKSRLRDAGMEVKYVEDEEVEDDEDDDEEDQGFDPKERVVGDAASGRMDMGV</sequence>
<dbReference type="FunFam" id="2.20.25.20:FF:000001">
    <property type="entry name" value="Casein kinase II subunit beta"/>
    <property type="match status" value="1"/>
</dbReference>
<evidence type="ECO:0000256" key="1">
    <source>
        <dbReference type="ARBA" id="ARBA00006941"/>
    </source>
</evidence>
<feature type="region of interest" description="Disordered" evidence="5">
    <location>
        <begin position="1"/>
        <end position="26"/>
    </location>
</feature>
<feature type="compositionally biased region" description="Low complexity" evidence="5">
    <location>
        <begin position="1"/>
        <end position="15"/>
    </location>
</feature>
<comment type="similarity">
    <text evidence="1 4">Belongs to the casein kinase 2 subunit beta family.</text>
</comment>
<evidence type="ECO:0000256" key="5">
    <source>
        <dbReference type="SAM" id="MobiDB-lite"/>
    </source>
</evidence>
<comment type="function">
    <text evidence="2 4">Regulatory subunit of casein kinase II/CK2. As part of the kinase complex regulates the basal catalytic activity of the alpha subunit a constitutively active serine/threonine-protein kinase that phosphorylates a large number of substrates containing acidic residues C-terminal to the phosphorylated serine or threonine.</text>
</comment>
<dbReference type="GO" id="GO:0034456">
    <property type="term" value="C:UTP-C complex"/>
    <property type="evidence" value="ECO:0007669"/>
    <property type="project" value="TreeGrafter"/>
</dbReference>
<accession>A0AAN4YMD2</accession>
<evidence type="ECO:0000256" key="4">
    <source>
        <dbReference type="RuleBase" id="RU361268"/>
    </source>
</evidence>
<evidence type="ECO:0000313" key="6">
    <source>
        <dbReference type="EMBL" id="GMG32356.1"/>
    </source>
</evidence>
<comment type="subunit">
    <text evidence="3">Tetramer composed of two alpha chains, one beta chain and one beta' chain.</text>
</comment>
<dbReference type="EMBL" id="BSYA01000099">
    <property type="protein sequence ID" value="GMG32356.1"/>
    <property type="molecule type" value="Genomic_DNA"/>
</dbReference>
<dbReference type="GO" id="GO:0005737">
    <property type="term" value="C:cytoplasm"/>
    <property type="evidence" value="ECO:0007669"/>
    <property type="project" value="TreeGrafter"/>
</dbReference>
<dbReference type="AlphaFoldDB" id="A0AAN4YMD2"/>
<dbReference type="FunFam" id="1.10.1820.10:FF:000003">
    <property type="entry name" value="Casein kinase II subunit beta"/>
    <property type="match status" value="1"/>
</dbReference>
<dbReference type="PANTHER" id="PTHR11740:SF39">
    <property type="entry name" value="CASEIN KINASE II SUBUNIT BETA"/>
    <property type="match status" value="1"/>
</dbReference>
<gene>
    <name evidence="6" type="ORF">Aory04_000809100</name>
</gene>
<dbReference type="Gene3D" id="1.10.1820.10">
    <property type="entry name" value="protein kinase ck2 holoenzyme, chain C, domain 1"/>
    <property type="match status" value="1"/>
</dbReference>
<dbReference type="GO" id="GO:0019887">
    <property type="term" value="F:protein kinase regulator activity"/>
    <property type="evidence" value="ECO:0007669"/>
    <property type="project" value="InterPro"/>
</dbReference>
<organism evidence="6 7">
    <name type="scientific">Aspergillus oryzae</name>
    <name type="common">Yellow koji mold</name>
    <dbReference type="NCBI Taxonomy" id="5062"/>
    <lineage>
        <taxon>Eukaryota</taxon>
        <taxon>Fungi</taxon>
        <taxon>Dikarya</taxon>
        <taxon>Ascomycota</taxon>
        <taxon>Pezizomycotina</taxon>
        <taxon>Eurotiomycetes</taxon>
        <taxon>Eurotiomycetidae</taxon>
        <taxon>Eurotiales</taxon>
        <taxon>Aspergillaceae</taxon>
        <taxon>Aspergillus</taxon>
        <taxon>Aspergillus subgen. Circumdati</taxon>
    </lineage>
</organism>
<dbReference type="PANTHER" id="PTHR11740">
    <property type="entry name" value="CASEIN KINASE II SUBUNIT BETA"/>
    <property type="match status" value="1"/>
</dbReference>
<protein>
    <recommendedName>
        <fullName evidence="4">Casein kinase II subunit beta</fullName>
        <shortName evidence="4">CK II beta</shortName>
    </recommendedName>
</protein>
<dbReference type="Gene3D" id="2.20.25.20">
    <property type="match status" value="1"/>
</dbReference>
<dbReference type="SUPFAM" id="SSF57798">
    <property type="entry name" value="Casein kinase II beta subunit"/>
    <property type="match status" value="1"/>
</dbReference>
<evidence type="ECO:0000256" key="3">
    <source>
        <dbReference type="ARBA" id="ARBA00062110"/>
    </source>
</evidence>
<dbReference type="GO" id="GO:0006359">
    <property type="term" value="P:regulation of transcription by RNA polymerase III"/>
    <property type="evidence" value="ECO:0007669"/>
    <property type="project" value="TreeGrafter"/>
</dbReference>